<dbReference type="InterPro" id="IPR052989">
    <property type="entry name" value="Mg-chelatase_DI-like"/>
</dbReference>
<dbReference type="Pfam" id="PF17863">
    <property type="entry name" value="AAA_lid_2"/>
    <property type="match status" value="1"/>
</dbReference>
<dbReference type="SUPFAM" id="SSF52540">
    <property type="entry name" value="P-loop containing nucleoside triphosphate hydrolases"/>
    <property type="match status" value="1"/>
</dbReference>
<dbReference type="RefSeq" id="WP_006165824.1">
    <property type="nucleotide sequence ID" value="NZ_AOIN01000021.1"/>
</dbReference>
<evidence type="ECO:0000256" key="2">
    <source>
        <dbReference type="ARBA" id="ARBA00022741"/>
    </source>
</evidence>
<feature type="compositionally biased region" description="Basic and acidic residues" evidence="4">
    <location>
        <begin position="429"/>
        <end position="439"/>
    </location>
</feature>
<dbReference type="Gene3D" id="1.10.8.80">
    <property type="entry name" value="Magnesium chelatase subunit I, C-Terminal domain"/>
    <property type="match status" value="1"/>
</dbReference>
<dbReference type="Pfam" id="PF01078">
    <property type="entry name" value="Mg_chelatase"/>
    <property type="match status" value="1"/>
</dbReference>
<dbReference type="SMART" id="SM00327">
    <property type="entry name" value="VWA"/>
    <property type="match status" value="1"/>
</dbReference>
<feature type="compositionally biased region" description="Low complexity" evidence="4">
    <location>
        <begin position="514"/>
        <end position="524"/>
    </location>
</feature>
<gene>
    <name evidence="6" type="ORF">C482_02576</name>
</gene>
<dbReference type="EMBL" id="AOIN01000021">
    <property type="protein sequence ID" value="ELZ05003.1"/>
    <property type="molecule type" value="Genomic_DNA"/>
</dbReference>
<evidence type="ECO:0000256" key="1">
    <source>
        <dbReference type="ARBA" id="ARBA00005799"/>
    </source>
</evidence>
<evidence type="ECO:0000256" key="4">
    <source>
        <dbReference type="SAM" id="MobiDB-lite"/>
    </source>
</evidence>
<sequence length="757" mass="79168">MVAESGCKKLSSLPFPAIVGQKELKRVLLAAAVDDDLDGALITGEKGTAKSTTVRALVDLLPEQPTVSDCPYGCAPDEPRLQCEECRNREEPPVELQTPPLVTLPLGATRDRVVGTLSVENAMAGETAFDPGLLARAHRGILYVDEVNLLDDHIVDVILDVAARGVNTVERDGVSVSHPAEFTLIGTMNPEEGDLRPQLRDRFALQATVEGATAIDDRVEIIDRAFDASTENKATNPADEYATDTEALRSTLVDARSRLSSVSIPDDRKAEIAELCLDAGVDGHRGDIATARTARALAALDGRLTVTESDVHEAATFALPHRLRSTPFEEAPELEDLLNEHFDDATAQDDGATDGSEQPDREGDSETGSASESDAESDSDPNENGGSESGEGDHGSSADSGDDSGGDGDGTEQPPESGPETDTKPNANGDRDDAGRTDDPDGNASTPQSTNAAGDTRTDGDEGEQQGGESRPDEESSGDETATPLVPGQRQHAVDVGDAVAPNLNNQATSAEQDAAGDGARGRATPSTANRGARVRTERASTAAGDPIDAAASVRAAANRGRSQVERDDLRTAVREGTTSATIVFVVDASASMRPAMRAAKGVVLELLRESYQRRDEVAFVAFAGKDAEVLLPPTASVELAARHLKELPSGDRTPLAAGLKTGHSVVERAATETAIVVLVTDGKENVAEAPTNAVRTAARRLEQAADDVVVVDAGDDDRVGLASLIAGETGGEHVPLSALTADHVRSVAETATRENS</sequence>
<dbReference type="SUPFAM" id="SSF53300">
    <property type="entry name" value="vWA-like"/>
    <property type="match status" value="1"/>
</dbReference>
<dbReference type="OrthoDB" id="25914at2157"/>
<dbReference type="PANTHER" id="PTHR35023">
    <property type="entry name" value="CHELATASE-RELATED"/>
    <property type="match status" value="1"/>
</dbReference>
<proteinExistence type="inferred from homology"/>
<comment type="caution">
    <text evidence="6">The sequence shown here is derived from an EMBL/GenBank/DDBJ whole genome shotgun (WGS) entry which is preliminary data.</text>
</comment>
<dbReference type="InterPro" id="IPR041628">
    <property type="entry name" value="ChlI/MoxR_AAA_lid"/>
</dbReference>
<evidence type="ECO:0000313" key="6">
    <source>
        <dbReference type="EMBL" id="ELZ05003.1"/>
    </source>
</evidence>
<dbReference type="Gene3D" id="3.40.50.300">
    <property type="entry name" value="P-loop containing nucleotide triphosphate hydrolases"/>
    <property type="match status" value="1"/>
</dbReference>
<keyword evidence="2" id="KW-0547">Nucleotide-binding</keyword>
<dbReference type="InterPro" id="IPR027417">
    <property type="entry name" value="P-loop_NTPase"/>
</dbReference>
<dbReference type="STRING" id="1227492.C482_02576"/>
<feature type="region of interest" description="Disordered" evidence="4">
    <location>
        <begin position="345"/>
        <end position="547"/>
    </location>
</feature>
<dbReference type="Pfam" id="PF13519">
    <property type="entry name" value="VWA_2"/>
    <property type="match status" value="1"/>
</dbReference>
<keyword evidence="7" id="KW-1185">Reference proteome</keyword>
<feature type="compositionally biased region" description="Polar residues" evidence="4">
    <location>
        <begin position="503"/>
        <end position="512"/>
    </location>
</feature>
<dbReference type="InterPro" id="IPR000523">
    <property type="entry name" value="Mg_chelatse_chII-like_cat_dom"/>
</dbReference>
<dbReference type="Proteomes" id="UP000011693">
    <property type="component" value="Unassembled WGS sequence"/>
</dbReference>
<dbReference type="PROSITE" id="PS50234">
    <property type="entry name" value="VWFA"/>
    <property type="match status" value="1"/>
</dbReference>
<dbReference type="GO" id="GO:0005524">
    <property type="term" value="F:ATP binding"/>
    <property type="evidence" value="ECO:0007669"/>
    <property type="project" value="UniProtKB-KW"/>
</dbReference>
<keyword evidence="3" id="KW-0067">ATP-binding</keyword>
<accession>M0B452</accession>
<dbReference type="PATRIC" id="fig|1227492.4.peg.498"/>
<feature type="domain" description="VWFA" evidence="5">
    <location>
        <begin position="582"/>
        <end position="752"/>
    </location>
</feature>
<feature type="compositionally biased region" description="Acidic residues" evidence="4">
    <location>
        <begin position="400"/>
        <end position="410"/>
    </location>
</feature>
<comment type="similarity">
    <text evidence="1">Belongs to the Mg-chelatase subunits D/I family.</text>
</comment>
<reference evidence="6 7" key="1">
    <citation type="journal article" date="2014" name="PLoS Genet.">
        <title>Phylogenetically driven sequencing of extremely halophilic archaea reveals strategies for static and dynamic osmo-response.</title>
        <authorList>
            <person name="Becker E.A."/>
            <person name="Seitzer P.M."/>
            <person name="Tritt A."/>
            <person name="Larsen D."/>
            <person name="Krusor M."/>
            <person name="Yao A.I."/>
            <person name="Wu D."/>
            <person name="Madern D."/>
            <person name="Eisen J.A."/>
            <person name="Darling A.E."/>
            <person name="Facciotti M.T."/>
        </authorList>
    </citation>
    <scope>NUCLEOTIDE SEQUENCE [LARGE SCALE GENOMIC DNA]</scope>
    <source>
        <strain evidence="6 7">JCM 10990</strain>
    </source>
</reference>
<dbReference type="InterPro" id="IPR036465">
    <property type="entry name" value="vWFA_dom_sf"/>
</dbReference>
<dbReference type="AlphaFoldDB" id="M0B452"/>
<protein>
    <submittedName>
        <fullName evidence="6">Protporphyrin IX magnesium chelatase</fullName>
    </submittedName>
</protein>
<dbReference type="PANTHER" id="PTHR35023:SF1">
    <property type="entry name" value="MG-PROTOPORPHYRIN IX CHELATASE"/>
    <property type="match status" value="1"/>
</dbReference>
<dbReference type="Gene3D" id="3.40.50.410">
    <property type="entry name" value="von Willebrand factor, type A domain"/>
    <property type="match status" value="1"/>
</dbReference>
<evidence type="ECO:0000256" key="3">
    <source>
        <dbReference type="ARBA" id="ARBA00022840"/>
    </source>
</evidence>
<feature type="compositionally biased region" description="Polar residues" evidence="4">
    <location>
        <begin position="444"/>
        <end position="453"/>
    </location>
</feature>
<organism evidence="6 7">
    <name type="scientific">Natrialba chahannaoensis JCM 10990</name>
    <dbReference type="NCBI Taxonomy" id="1227492"/>
    <lineage>
        <taxon>Archaea</taxon>
        <taxon>Methanobacteriati</taxon>
        <taxon>Methanobacteriota</taxon>
        <taxon>Stenosarchaea group</taxon>
        <taxon>Halobacteria</taxon>
        <taxon>Halobacteriales</taxon>
        <taxon>Natrialbaceae</taxon>
        <taxon>Natrialba</taxon>
    </lineage>
</organism>
<evidence type="ECO:0000313" key="7">
    <source>
        <dbReference type="Proteomes" id="UP000011693"/>
    </source>
</evidence>
<name>M0B452_9EURY</name>
<dbReference type="InterPro" id="IPR002035">
    <property type="entry name" value="VWF_A"/>
</dbReference>
<evidence type="ECO:0000259" key="5">
    <source>
        <dbReference type="PROSITE" id="PS50234"/>
    </source>
</evidence>